<dbReference type="InterPro" id="IPR046977">
    <property type="entry name" value="RsmC/RlmG"/>
</dbReference>
<sequence length="230" mass="24586">MYSLAFFYCPIKPTLVTQAPGLARYAIGVNDHYFSAQPSSDSATREVSVTIHGEDYLVTTAAGIFSPQGVDKGTAVLLRKAPLPDLAPGSTIVDLGCGWGPLTLALAANYPDCRVIGVDVNERALELAKVNAERAGFTNVSVLAEPDATDTTIGGIDLLWSNPPIRIGKPALHELLMSWLNRLNDDGAAHLVVQRNLGADSLATWLTEQGFPTAKLGSQKGFRVLETRRA</sequence>
<dbReference type="SUPFAM" id="SSF53335">
    <property type="entry name" value="S-adenosyl-L-methionine-dependent methyltransferases"/>
    <property type="match status" value="1"/>
</dbReference>
<dbReference type="CDD" id="cd02440">
    <property type="entry name" value="AdoMet_MTases"/>
    <property type="match status" value="1"/>
</dbReference>
<name>A0A3S4YWV5_9ACTO</name>
<reference evidence="4 5" key="1">
    <citation type="submission" date="2018-12" db="EMBL/GenBank/DDBJ databases">
        <authorList>
            <consortium name="Pathogen Informatics"/>
        </authorList>
    </citation>
    <scope>NUCLEOTIDE SEQUENCE [LARGE SCALE GENOMIC DNA]</scope>
    <source>
        <strain evidence="4 5">NCTC13354</strain>
    </source>
</reference>
<keyword evidence="2 4" id="KW-0808">Transferase</keyword>
<keyword evidence="5" id="KW-1185">Reference proteome</keyword>
<dbReference type="PANTHER" id="PTHR47816">
    <property type="entry name" value="RIBOSOMAL RNA SMALL SUBUNIT METHYLTRANSFERASE C"/>
    <property type="match status" value="1"/>
</dbReference>
<dbReference type="Pfam" id="PF05175">
    <property type="entry name" value="MTS"/>
    <property type="match status" value="1"/>
</dbReference>
<evidence type="ECO:0000313" key="5">
    <source>
        <dbReference type="Proteomes" id="UP000269542"/>
    </source>
</evidence>
<evidence type="ECO:0000259" key="3">
    <source>
        <dbReference type="Pfam" id="PF05175"/>
    </source>
</evidence>
<dbReference type="GO" id="GO:0052914">
    <property type="term" value="F:16S rRNA (guanine(1207)-N(2))-methyltransferase activity"/>
    <property type="evidence" value="ECO:0007669"/>
    <property type="project" value="UniProtKB-EC"/>
</dbReference>
<evidence type="ECO:0000313" key="4">
    <source>
        <dbReference type="EMBL" id="VEI12623.1"/>
    </source>
</evidence>
<dbReference type="EMBL" id="LR134476">
    <property type="protein sequence ID" value="VEI12623.1"/>
    <property type="molecule type" value="Genomic_DNA"/>
</dbReference>
<organism evidence="4 5">
    <name type="scientific">Trueperella bialowiezensis</name>
    <dbReference type="NCBI Taxonomy" id="312285"/>
    <lineage>
        <taxon>Bacteria</taxon>
        <taxon>Bacillati</taxon>
        <taxon>Actinomycetota</taxon>
        <taxon>Actinomycetes</taxon>
        <taxon>Actinomycetales</taxon>
        <taxon>Actinomycetaceae</taxon>
        <taxon>Trueperella</taxon>
    </lineage>
</organism>
<dbReference type="KEGG" id="tbw:NCTC13354_00312"/>
<feature type="domain" description="Methyltransferase small" evidence="3">
    <location>
        <begin position="57"/>
        <end position="225"/>
    </location>
</feature>
<keyword evidence="1 4" id="KW-0489">Methyltransferase</keyword>
<dbReference type="Proteomes" id="UP000269542">
    <property type="component" value="Chromosome"/>
</dbReference>
<evidence type="ECO:0000256" key="2">
    <source>
        <dbReference type="ARBA" id="ARBA00022679"/>
    </source>
</evidence>
<dbReference type="InterPro" id="IPR029063">
    <property type="entry name" value="SAM-dependent_MTases_sf"/>
</dbReference>
<protein>
    <submittedName>
        <fullName evidence="4">Ribosomal RNA small subunit methyltransferase C</fullName>
        <ecNumber evidence="4">2.1.1.172</ecNumber>
    </submittedName>
</protein>
<proteinExistence type="predicted"/>
<dbReference type="Gene3D" id="3.40.50.150">
    <property type="entry name" value="Vaccinia Virus protein VP39"/>
    <property type="match status" value="1"/>
</dbReference>
<evidence type="ECO:0000256" key="1">
    <source>
        <dbReference type="ARBA" id="ARBA00022603"/>
    </source>
</evidence>
<accession>A0A3S4YWV5</accession>
<dbReference type="PANTHER" id="PTHR47816:SF4">
    <property type="entry name" value="RIBOSOMAL RNA SMALL SUBUNIT METHYLTRANSFERASE C"/>
    <property type="match status" value="1"/>
</dbReference>
<dbReference type="AlphaFoldDB" id="A0A3S4YWV5"/>
<gene>
    <name evidence="4" type="primary">rsmC</name>
    <name evidence="4" type="ORF">NCTC13354_00312</name>
</gene>
<dbReference type="InterPro" id="IPR007848">
    <property type="entry name" value="Small_mtfrase_dom"/>
</dbReference>
<dbReference type="EC" id="2.1.1.172" evidence="4"/>